<protein>
    <submittedName>
        <fullName evidence="1">Uncharacterized protein</fullName>
    </submittedName>
</protein>
<reference evidence="1 2" key="1">
    <citation type="journal article" date="2020" name="ISME J.">
        <title>Comparative genomics reveals insights into cyanobacterial evolution and habitat adaptation.</title>
        <authorList>
            <person name="Chen M.Y."/>
            <person name="Teng W.K."/>
            <person name="Zhao L."/>
            <person name="Hu C.X."/>
            <person name="Zhou Y.K."/>
            <person name="Han B.P."/>
            <person name="Song L.R."/>
            <person name="Shu W.S."/>
        </authorList>
    </citation>
    <scope>NUCLEOTIDE SEQUENCE [LARGE SCALE GENOMIC DNA]</scope>
    <source>
        <strain evidence="1 2">FACHB-130</strain>
    </source>
</reference>
<name>A0ABR8FTI3_9NOSO</name>
<dbReference type="EMBL" id="JACJTB010000009">
    <property type="protein sequence ID" value="MBD2594698.1"/>
    <property type="molecule type" value="Genomic_DNA"/>
</dbReference>
<accession>A0ABR8FTI3</accession>
<dbReference type="Proteomes" id="UP000603457">
    <property type="component" value="Unassembled WGS sequence"/>
</dbReference>
<evidence type="ECO:0000313" key="1">
    <source>
        <dbReference type="EMBL" id="MBD2594698.1"/>
    </source>
</evidence>
<keyword evidence="2" id="KW-1185">Reference proteome</keyword>
<evidence type="ECO:0000313" key="2">
    <source>
        <dbReference type="Proteomes" id="UP000603457"/>
    </source>
</evidence>
<comment type="caution">
    <text evidence="1">The sequence shown here is derived from an EMBL/GenBank/DDBJ whole genome shotgun (WGS) entry which is preliminary data.</text>
</comment>
<gene>
    <name evidence="1" type="ORF">H6G74_10205</name>
</gene>
<proteinExistence type="predicted"/>
<organism evidence="1 2">
    <name type="scientific">Nostoc spongiaeforme FACHB-130</name>
    <dbReference type="NCBI Taxonomy" id="1357510"/>
    <lineage>
        <taxon>Bacteria</taxon>
        <taxon>Bacillati</taxon>
        <taxon>Cyanobacteriota</taxon>
        <taxon>Cyanophyceae</taxon>
        <taxon>Nostocales</taxon>
        <taxon>Nostocaceae</taxon>
        <taxon>Nostoc</taxon>
    </lineage>
</organism>
<sequence>MMKKSPPTLPSLPTPATHTREIRVTPLHPASTIPLLKKFQLQYKISPKKIELIG</sequence>